<dbReference type="GO" id="GO:0003677">
    <property type="term" value="F:DNA binding"/>
    <property type="evidence" value="ECO:0007669"/>
    <property type="project" value="UniProtKB-KW"/>
</dbReference>
<dbReference type="PRINTS" id="PR00038">
    <property type="entry name" value="HTHLUXR"/>
</dbReference>
<dbReference type="PROSITE" id="PS50043">
    <property type="entry name" value="HTH_LUXR_2"/>
    <property type="match status" value="1"/>
</dbReference>
<protein>
    <submittedName>
        <fullName evidence="7">Response regulator protein TodT</fullName>
    </submittedName>
</protein>
<keyword evidence="1" id="KW-0805">Transcription regulation</keyword>
<dbReference type="Gene3D" id="1.10.10.10">
    <property type="entry name" value="Winged helix-like DNA-binding domain superfamily/Winged helix DNA-binding domain"/>
    <property type="match status" value="1"/>
</dbReference>
<evidence type="ECO:0000259" key="5">
    <source>
        <dbReference type="PROSITE" id="PS50043"/>
    </source>
</evidence>
<evidence type="ECO:0000313" key="7">
    <source>
        <dbReference type="EMBL" id="PRQ04269.1"/>
    </source>
</evidence>
<evidence type="ECO:0000313" key="8">
    <source>
        <dbReference type="Proteomes" id="UP000237968"/>
    </source>
</evidence>
<dbReference type="Gene3D" id="3.40.50.2300">
    <property type="match status" value="1"/>
</dbReference>
<dbReference type="InterPro" id="IPR011006">
    <property type="entry name" value="CheY-like_superfamily"/>
</dbReference>
<keyword evidence="2" id="KW-0238">DNA-binding</keyword>
<dbReference type="InterPro" id="IPR001789">
    <property type="entry name" value="Sig_transdc_resp-reg_receiver"/>
</dbReference>
<dbReference type="RefSeq" id="WP_181197370.1">
    <property type="nucleotide sequence ID" value="NZ_PVNK01000047.1"/>
</dbReference>
<organism evidence="7 8">
    <name type="scientific">Enhygromyxa salina</name>
    <dbReference type="NCBI Taxonomy" id="215803"/>
    <lineage>
        <taxon>Bacteria</taxon>
        <taxon>Pseudomonadati</taxon>
        <taxon>Myxococcota</taxon>
        <taxon>Polyangia</taxon>
        <taxon>Nannocystales</taxon>
        <taxon>Nannocystaceae</taxon>
        <taxon>Enhygromyxa</taxon>
    </lineage>
</organism>
<accession>A0A2S9YGP1</accession>
<dbReference type="Proteomes" id="UP000237968">
    <property type="component" value="Unassembled WGS sequence"/>
</dbReference>
<dbReference type="InterPro" id="IPR000792">
    <property type="entry name" value="Tscrpt_reg_LuxR_C"/>
</dbReference>
<gene>
    <name evidence="7" type="primary">todT</name>
    <name evidence="7" type="ORF">ENSA5_09180</name>
</gene>
<proteinExistence type="predicted"/>
<dbReference type="EMBL" id="PVNK01000047">
    <property type="protein sequence ID" value="PRQ04269.1"/>
    <property type="molecule type" value="Genomic_DNA"/>
</dbReference>
<dbReference type="GO" id="GO:0006355">
    <property type="term" value="P:regulation of DNA-templated transcription"/>
    <property type="evidence" value="ECO:0007669"/>
    <property type="project" value="InterPro"/>
</dbReference>
<dbReference type="SUPFAM" id="SSF52172">
    <property type="entry name" value="CheY-like"/>
    <property type="match status" value="1"/>
</dbReference>
<evidence type="ECO:0000256" key="3">
    <source>
        <dbReference type="ARBA" id="ARBA00023163"/>
    </source>
</evidence>
<evidence type="ECO:0000259" key="6">
    <source>
        <dbReference type="PROSITE" id="PS50110"/>
    </source>
</evidence>
<dbReference type="PROSITE" id="PS50110">
    <property type="entry name" value="RESPONSE_REGULATORY"/>
    <property type="match status" value="1"/>
</dbReference>
<feature type="modified residue" description="4-aspartylphosphate" evidence="4">
    <location>
        <position position="68"/>
    </location>
</feature>
<keyword evidence="4" id="KW-0597">Phosphoprotein</keyword>
<reference evidence="7 8" key="1">
    <citation type="submission" date="2018-03" db="EMBL/GenBank/DDBJ databases">
        <title>Draft Genome Sequences of the Obligatory Marine Myxobacteria Enhygromyxa salina SWB005.</title>
        <authorList>
            <person name="Poehlein A."/>
            <person name="Moghaddam J.A."/>
            <person name="Harms H."/>
            <person name="Alanjari M."/>
            <person name="Koenig G.M."/>
            <person name="Daniel R."/>
            <person name="Schaeberle T.F."/>
        </authorList>
    </citation>
    <scope>NUCLEOTIDE SEQUENCE [LARGE SCALE GENOMIC DNA]</scope>
    <source>
        <strain evidence="7 8">SWB005</strain>
    </source>
</reference>
<dbReference type="SUPFAM" id="SSF46894">
    <property type="entry name" value="C-terminal effector domain of the bipartite response regulators"/>
    <property type="match status" value="1"/>
</dbReference>
<dbReference type="InterPro" id="IPR036388">
    <property type="entry name" value="WH-like_DNA-bd_sf"/>
</dbReference>
<dbReference type="InterPro" id="IPR016032">
    <property type="entry name" value="Sig_transdc_resp-reg_C-effctor"/>
</dbReference>
<evidence type="ECO:0000256" key="4">
    <source>
        <dbReference type="PROSITE-ProRule" id="PRU00169"/>
    </source>
</evidence>
<feature type="domain" description="Response regulatory" evidence="6">
    <location>
        <begin position="19"/>
        <end position="133"/>
    </location>
</feature>
<dbReference type="GO" id="GO:0000160">
    <property type="term" value="P:phosphorelay signal transduction system"/>
    <property type="evidence" value="ECO:0007669"/>
    <property type="project" value="InterPro"/>
</dbReference>
<evidence type="ECO:0000256" key="2">
    <source>
        <dbReference type="ARBA" id="ARBA00023125"/>
    </source>
</evidence>
<comment type="caution">
    <text evidence="7">The sequence shown here is derived from an EMBL/GenBank/DDBJ whole genome shotgun (WGS) entry which is preliminary data.</text>
</comment>
<dbReference type="AlphaFoldDB" id="A0A2S9YGP1"/>
<dbReference type="PANTHER" id="PTHR44688">
    <property type="entry name" value="DNA-BINDING TRANSCRIPTIONAL ACTIVATOR DEVR_DOSR"/>
    <property type="match status" value="1"/>
</dbReference>
<dbReference type="Pfam" id="PF00072">
    <property type="entry name" value="Response_reg"/>
    <property type="match status" value="1"/>
</dbReference>
<dbReference type="SMART" id="SM00421">
    <property type="entry name" value="HTH_LUXR"/>
    <property type="match status" value="1"/>
</dbReference>
<sequence>MPRKYPNKFTDTASAQAPTIFVLNQNPSEAGARAELFRASGFAVELHASGRALLSSLTNSRHGCVVLDLELPWSERCELQAALHDRDHPLPMVVLTGSREVLEAVAMMQRGLAEMLPQACSAAELCEAVDRSLVACTQRKATAQARARWATLTPRERDVCRLLGDGLIDKQVAAELGTTRSTVQLQRARAFEKLGVSSAAELVRVLVALERGA</sequence>
<dbReference type="Pfam" id="PF00196">
    <property type="entry name" value="GerE"/>
    <property type="match status" value="1"/>
</dbReference>
<feature type="domain" description="HTH luxR-type" evidence="5">
    <location>
        <begin position="145"/>
        <end position="210"/>
    </location>
</feature>
<keyword evidence="3" id="KW-0804">Transcription</keyword>
<dbReference type="CDD" id="cd06170">
    <property type="entry name" value="LuxR_C_like"/>
    <property type="match status" value="1"/>
</dbReference>
<dbReference type="PANTHER" id="PTHR44688:SF16">
    <property type="entry name" value="DNA-BINDING TRANSCRIPTIONAL ACTIVATOR DEVR_DOSR"/>
    <property type="match status" value="1"/>
</dbReference>
<name>A0A2S9YGP1_9BACT</name>
<evidence type="ECO:0000256" key="1">
    <source>
        <dbReference type="ARBA" id="ARBA00023015"/>
    </source>
</evidence>
<keyword evidence="8" id="KW-1185">Reference proteome</keyword>